<dbReference type="Proteomes" id="UP000502996">
    <property type="component" value="Chromosome"/>
</dbReference>
<evidence type="ECO:0000313" key="3">
    <source>
        <dbReference type="EMBL" id="QIG41597.1"/>
    </source>
</evidence>
<dbReference type="InterPro" id="IPR006059">
    <property type="entry name" value="SBP"/>
</dbReference>
<name>A0A6G6W8W8_9ACTN</name>
<feature type="chain" id="PRO_5039038133" evidence="2">
    <location>
        <begin position="20"/>
        <end position="464"/>
    </location>
</feature>
<dbReference type="RefSeq" id="WP_165228081.1">
    <property type="nucleotide sequence ID" value="NZ_CP049257.1"/>
</dbReference>
<dbReference type="Pfam" id="PF13416">
    <property type="entry name" value="SBP_bac_8"/>
    <property type="match status" value="1"/>
</dbReference>
<dbReference type="InterPro" id="IPR050490">
    <property type="entry name" value="Bact_solute-bd_prot1"/>
</dbReference>
<gene>
    <name evidence="3" type="ORF">G5V58_01360</name>
</gene>
<organism evidence="3 4">
    <name type="scientific">Nocardioides anomalus</name>
    <dbReference type="NCBI Taxonomy" id="2712223"/>
    <lineage>
        <taxon>Bacteria</taxon>
        <taxon>Bacillati</taxon>
        <taxon>Actinomycetota</taxon>
        <taxon>Actinomycetes</taxon>
        <taxon>Propionibacteriales</taxon>
        <taxon>Nocardioidaceae</taxon>
        <taxon>Nocardioides</taxon>
    </lineage>
</organism>
<reference evidence="3 4" key="1">
    <citation type="submission" date="2020-02" db="EMBL/GenBank/DDBJ databases">
        <title>Full genome sequence of Nocardioides sp. R-3366.</title>
        <authorList>
            <person name="Im W.-T."/>
        </authorList>
    </citation>
    <scope>NUCLEOTIDE SEQUENCE [LARGE SCALE GENOMIC DNA]</scope>
    <source>
        <strain evidence="3 4">R-3366</strain>
    </source>
</reference>
<dbReference type="Gene3D" id="3.40.190.10">
    <property type="entry name" value="Periplasmic binding protein-like II"/>
    <property type="match status" value="1"/>
</dbReference>
<feature type="signal peptide" evidence="2">
    <location>
        <begin position="1"/>
        <end position="19"/>
    </location>
</feature>
<dbReference type="SUPFAM" id="SSF53850">
    <property type="entry name" value="Periplasmic binding protein-like II"/>
    <property type="match status" value="1"/>
</dbReference>
<evidence type="ECO:0000256" key="2">
    <source>
        <dbReference type="SAM" id="SignalP"/>
    </source>
</evidence>
<feature type="region of interest" description="Disordered" evidence="1">
    <location>
        <begin position="436"/>
        <end position="464"/>
    </location>
</feature>
<evidence type="ECO:0000256" key="1">
    <source>
        <dbReference type="SAM" id="MobiDB-lite"/>
    </source>
</evidence>
<keyword evidence="2" id="KW-0732">Signal</keyword>
<dbReference type="EMBL" id="CP049257">
    <property type="protein sequence ID" value="QIG41597.1"/>
    <property type="molecule type" value="Genomic_DNA"/>
</dbReference>
<dbReference type="PROSITE" id="PS51257">
    <property type="entry name" value="PROKAR_LIPOPROTEIN"/>
    <property type="match status" value="1"/>
</dbReference>
<sequence length="464" mass="49392">MRRSRIVVPLALVVAAALAGCTDDEGDPGPVPPTSSQAAGPVSLSFAVWGSGPEVDAYDRAVDAYNTEHPETKVKVKAYGTHSDLLAALEDGGPQPDVFLVSRGDLQQVRERELNRPIGALLDERDVDFGDGYSRVALEAFSGDRDLQCMPYGISPMVIYYNKALVDFPAMAERGLDVPTVDDENLQRRPSWSLEQFQVAADYASRPRKGIGGFYVAPTLRGLAPFVYSGGGEVFDDDQSPTSLSFSSDDTRSALEDVLPVLRDPKLGLTAEQLSQKTPLEWFREGKLGMIAGFRDLVPQLRSTAVDFDIMPMPVVGDAATVGDLTGVCIGARSDAVAEAADFLVDFVSTDAVSTVAAAGYLAPANTQVALSDAFLQPRKRPLHSAVSNNSIRSMRVAPLLEDPAALEDAVAAPLKELLEDEVLDSDTLSALTDQIDEASKAVLSPPDTESPSPDSSESSDSGG</sequence>
<dbReference type="PANTHER" id="PTHR43649">
    <property type="entry name" value="ARABINOSE-BINDING PROTEIN-RELATED"/>
    <property type="match status" value="1"/>
</dbReference>
<dbReference type="AlphaFoldDB" id="A0A6G6W8W8"/>
<proteinExistence type="predicted"/>
<dbReference type="PANTHER" id="PTHR43649:SF12">
    <property type="entry name" value="DIACETYLCHITOBIOSE BINDING PROTEIN DASA"/>
    <property type="match status" value="1"/>
</dbReference>
<feature type="compositionally biased region" description="Low complexity" evidence="1">
    <location>
        <begin position="445"/>
        <end position="464"/>
    </location>
</feature>
<protein>
    <submittedName>
        <fullName evidence="3">Extracellular solute-binding protein</fullName>
    </submittedName>
</protein>
<accession>A0A6G6W8W8</accession>
<dbReference type="KEGG" id="nano:G5V58_01360"/>
<evidence type="ECO:0000313" key="4">
    <source>
        <dbReference type="Proteomes" id="UP000502996"/>
    </source>
</evidence>
<keyword evidence="4" id="KW-1185">Reference proteome</keyword>